<reference evidence="1 2" key="1">
    <citation type="submission" date="2017-02" db="EMBL/GenBank/DDBJ databases">
        <title>Complete genome sequences of Mycobacterium kansasii strains isolated from rhesus macaques.</title>
        <authorList>
            <person name="Panda A."/>
            <person name="Nagaraj S."/>
            <person name="Zhao X."/>
            <person name="Tettelin H."/>
            <person name="Detolla L.J."/>
        </authorList>
    </citation>
    <scope>NUCLEOTIDE SEQUENCE [LARGE SCALE GENOMIC DNA]</scope>
    <source>
        <strain evidence="1 2">11-3469</strain>
    </source>
</reference>
<evidence type="ECO:0000313" key="2">
    <source>
        <dbReference type="Proteomes" id="UP000188532"/>
    </source>
</evidence>
<protein>
    <submittedName>
        <fullName evidence="1">Methyltransferase domain protein</fullName>
    </submittedName>
</protein>
<keyword evidence="1" id="KW-0808">Transferase</keyword>
<dbReference type="Pfam" id="PF13489">
    <property type="entry name" value="Methyltransf_23"/>
    <property type="match status" value="1"/>
</dbReference>
<organism evidence="1 2">
    <name type="scientific">Mycobacterium kansasii</name>
    <dbReference type="NCBI Taxonomy" id="1768"/>
    <lineage>
        <taxon>Bacteria</taxon>
        <taxon>Bacillati</taxon>
        <taxon>Actinomycetota</taxon>
        <taxon>Actinomycetes</taxon>
        <taxon>Mycobacteriales</taxon>
        <taxon>Mycobacteriaceae</taxon>
        <taxon>Mycobacterium</taxon>
    </lineage>
</organism>
<keyword evidence="1" id="KW-0489">Methyltransferase</keyword>
<dbReference type="AlphaFoldDB" id="A0A1V3XLF5"/>
<comment type="caution">
    <text evidence="1">The sequence shown here is derived from an EMBL/GenBank/DDBJ whole genome shotgun (WGS) entry which is preliminary data.</text>
</comment>
<dbReference type="InterPro" id="IPR029063">
    <property type="entry name" value="SAM-dependent_MTases_sf"/>
</dbReference>
<proteinExistence type="predicted"/>
<dbReference type="SUPFAM" id="SSF53335">
    <property type="entry name" value="S-adenosyl-L-methionine-dependent methyltransferases"/>
    <property type="match status" value="1"/>
</dbReference>
<name>A0A1V3XLF5_MYCKA</name>
<dbReference type="EMBL" id="MVBN01000002">
    <property type="protein sequence ID" value="OOK80019.1"/>
    <property type="molecule type" value="Genomic_DNA"/>
</dbReference>
<evidence type="ECO:0000313" key="1">
    <source>
        <dbReference type="EMBL" id="OOK80019.1"/>
    </source>
</evidence>
<dbReference type="Gene3D" id="3.40.50.150">
    <property type="entry name" value="Vaccinia Virus protein VP39"/>
    <property type="match status" value="1"/>
</dbReference>
<accession>A0A1V3XLF5</accession>
<gene>
    <name evidence="1" type="ORF">BZL29_2780</name>
</gene>
<dbReference type="GO" id="GO:0032259">
    <property type="term" value="P:methylation"/>
    <property type="evidence" value="ECO:0007669"/>
    <property type="project" value="UniProtKB-KW"/>
</dbReference>
<dbReference type="Proteomes" id="UP000188532">
    <property type="component" value="Unassembled WGS sequence"/>
</dbReference>
<sequence>MHLDAFEPPETYDIVVSDQVIEHIHPDDLDSHLRSVRTILKGGGKYIFNTPHRYTGPHDVSRVFKCGEAAGMHLKEYTCRELVDAAQRAGYRSIRYGFVPRRFRLMLTASGVNRFAGPDAAGILFLRAEFLAERFLRVLSAPAVRRGCGKMLSAFGVFSETLSLVAEK</sequence>
<dbReference type="GO" id="GO:0008168">
    <property type="term" value="F:methyltransferase activity"/>
    <property type="evidence" value="ECO:0007669"/>
    <property type="project" value="UniProtKB-KW"/>
</dbReference>